<keyword evidence="2" id="KW-1185">Reference proteome</keyword>
<evidence type="ECO:0000313" key="1">
    <source>
        <dbReference type="EMBL" id="CAA0096463.1"/>
    </source>
</evidence>
<dbReference type="Gene3D" id="3.40.50.1820">
    <property type="entry name" value="alpha/beta hydrolase"/>
    <property type="match status" value="1"/>
</dbReference>
<gene>
    <name evidence="1" type="ORF">AELLOGFF_02985</name>
</gene>
<reference evidence="1 2" key="1">
    <citation type="submission" date="2019-11" db="EMBL/GenBank/DDBJ databases">
        <authorList>
            <person name="Holert J."/>
        </authorList>
    </citation>
    <scope>NUCLEOTIDE SEQUENCE [LARGE SCALE GENOMIC DNA]</scope>
    <source>
        <strain evidence="1">BC8_1</strain>
    </source>
</reference>
<proteinExistence type="predicted"/>
<dbReference type="Proteomes" id="UP000430146">
    <property type="component" value="Unassembled WGS sequence"/>
</dbReference>
<evidence type="ECO:0000313" key="2">
    <source>
        <dbReference type="Proteomes" id="UP000430146"/>
    </source>
</evidence>
<dbReference type="InterPro" id="IPR029058">
    <property type="entry name" value="AB_hydrolase_fold"/>
</dbReference>
<organism evidence="1 2">
    <name type="scientific">Mycolicibacterium vanbaalenii</name>
    <name type="common">Mycobacterium vanbaalenii</name>
    <dbReference type="NCBI Taxonomy" id="110539"/>
    <lineage>
        <taxon>Bacteria</taxon>
        <taxon>Bacillati</taxon>
        <taxon>Actinomycetota</taxon>
        <taxon>Actinomycetes</taxon>
        <taxon>Mycobacteriales</taxon>
        <taxon>Mycobacteriaceae</taxon>
        <taxon>Mycolicibacterium</taxon>
    </lineage>
</organism>
<dbReference type="AlphaFoldDB" id="A0A5S9NZU9"/>
<name>A0A5S9NZU9_MYCVN</name>
<evidence type="ECO:0008006" key="3">
    <source>
        <dbReference type="Google" id="ProtNLM"/>
    </source>
</evidence>
<dbReference type="RefSeq" id="WP_200845877.1">
    <property type="nucleotide sequence ID" value="NZ_CACSIP010000005.1"/>
</dbReference>
<dbReference type="SUPFAM" id="SSF53474">
    <property type="entry name" value="alpha/beta-Hydrolases"/>
    <property type="match status" value="1"/>
</dbReference>
<dbReference type="EMBL" id="CACSIP010000005">
    <property type="protein sequence ID" value="CAA0096463.1"/>
    <property type="molecule type" value="Genomic_DNA"/>
</dbReference>
<sequence length="135" mass="14264">MQIYRVTGPTPLLLKPLSEALVGAESSIEAPDLARSVMSAFTAAQKSAMFHAMRSMMLERPDMGADMAKITVPTLLIAGRADITGWRPADAQAVADTMVDARVRAAEGSGHSSPLLVDRQTVAGALADFWAAQPV</sequence>
<protein>
    <recommendedName>
        <fullName evidence="3">Alpha/beta hydrolase</fullName>
    </recommendedName>
</protein>
<accession>A0A5S9NZU9</accession>